<dbReference type="Proteomes" id="UP000188268">
    <property type="component" value="Unassembled WGS sequence"/>
</dbReference>
<proteinExistence type="predicted"/>
<dbReference type="AlphaFoldDB" id="A0A1R3K1P8"/>
<dbReference type="EMBL" id="AWWV01006541">
    <property type="protein sequence ID" value="OMP01012.1"/>
    <property type="molecule type" value="Genomic_DNA"/>
</dbReference>
<comment type="caution">
    <text evidence="2">The sequence shown here is derived from an EMBL/GenBank/DDBJ whole genome shotgun (WGS) entry which is preliminary data.</text>
</comment>
<keyword evidence="3" id="KW-1185">Reference proteome</keyword>
<accession>A0A1R3K1P8</accession>
<evidence type="ECO:0000256" key="1">
    <source>
        <dbReference type="SAM" id="MobiDB-lite"/>
    </source>
</evidence>
<gene>
    <name evidence="2" type="ORF">CCACVL1_03196</name>
</gene>
<evidence type="ECO:0000313" key="2">
    <source>
        <dbReference type="EMBL" id="OMP01012.1"/>
    </source>
</evidence>
<name>A0A1R3K1P8_COCAP</name>
<protein>
    <submittedName>
        <fullName evidence="2">Uncharacterized protein</fullName>
    </submittedName>
</protein>
<dbReference type="Gramene" id="OMP01012">
    <property type="protein sequence ID" value="OMP01012"/>
    <property type="gene ID" value="CCACVL1_03196"/>
</dbReference>
<dbReference type="OrthoDB" id="10372871at2759"/>
<sequence>MVKKRDYGEQSSNQNKEDEHKCNDNGDPRQRQRPSLEN</sequence>
<evidence type="ECO:0000313" key="3">
    <source>
        <dbReference type="Proteomes" id="UP000188268"/>
    </source>
</evidence>
<feature type="region of interest" description="Disordered" evidence="1">
    <location>
        <begin position="1"/>
        <end position="38"/>
    </location>
</feature>
<organism evidence="2 3">
    <name type="scientific">Corchorus capsularis</name>
    <name type="common">Jute</name>
    <dbReference type="NCBI Taxonomy" id="210143"/>
    <lineage>
        <taxon>Eukaryota</taxon>
        <taxon>Viridiplantae</taxon>
        <taxon>Streptophyta</taxon>
        <taxon>Embryophyta</taxon>
        <taxon>Tracheophyta</taxon>
        <taxon>Spermatophyta</taxon>
        <taxon>Magnoliopsida</taxon>
        <taxon>eudicotyledons</taxon>
        <taxon>Gunneridae</taxon>
        <taxon>Pentapetalae</taxon>
        <taxon>rosids</taxon>
        <taxon>malvids</taxon>
        <taxon>Malvales</taxon>
        <taxon>Malvaceae</taxon>
        <taxon>Grewioideae</taxon>
        <taxon>Apeibeae</taxon>
        <taxon>Corchorus</taxon>
    </lineage>
</organism>
<reference evidence="2 3" key="1">
    <citation type="submission" date="2013-09" db="EMBL/GenBank/DDBJ databases">
        <title>Corchorus capsularis genome sequencing.</title>
        <authorList>
            <person name="Alam M."/>
            <person name="Haque M.S."/>
            <person name="Islam M.S."/>
            <person name="Emdad E.M."/>
            <person name="Islam M.M."/>
            <person name="Ahmed B."/>
            <person name="Halim A."/>
            <person name="Hossen Q.M.M."/>
            <person name="Hossain M.Z."/>
            <person name="Ahmed R."/>
            <person name="Khan M.M."/>
            <person name="Islam R."/>
            <person name="Rashid M.M."/>
            <person name="Khan S.A."/>
            <person name="Rahman M.S."/>
            <person name="Alam M."/>
        </authorList>
    </citation>
    <scope>NUCLEOTIDE SEQUENCE [LARGE SCALE GENOMIC DNA]</scope>
    <source>
        <strain evidence="3">cv. CVL-1</strain>
        <tissue evidence="2">Whole seedling</tissue>
    </source>
</reference>
<feature type="compositionally biased region" description="Basic and acidic residues" evidence="1">
    <location>
        <begin position="15"/>
        <end position="38"/>
    </location>
</feature>